<evidence type="ECO:0000313" key="1">
    <source>
        <dbReference type="EMBL" id="KKM85054.1"/>
    </source>
</evidence>
<proteinExistence type="predicted"/>
<dbReference type="EMBL" id="LAZR01007471">
    <property type="protein sequence ID" value="KKM85054.1"/>
    <property type="molecule type" value="Genomic_DNA"/>
</dbReference>
<gene>
    <name evidence="1" type="ORF">LCGC14_1292980</name>
</gene>
<dbReference type="Gene3D" id="2.60.120.200">
    <property type="match status" value="1"/>
</dbReference>
<organism evidence="1">
    <name type="scientific">marine sediment metagenome</name>
    <dbReference type="NCBI Taxonomy" id="412755"/>
    <lineage>
        <taxon>unclassified sequences</taxon>
        <taxon>metagenomes</taxon>
        <taxon>ecological metagenomes</taxon>
    </lineage>
</organism>
<dbReference type="SUPFAM" id="SSF49899">
    <property type="entry name" value="Concanavalin A-like lectins/glucanases"/>
    <property type="match status" value="1"/>
</dbReference>
<dbReference type="InterPro" id="IPR013320">
    <property type="entry name" value="ConA-like_dom_sf"/>
</dbReference>
<dbReference type="Pfam" id="PF13385">
    <property type="entry name" value="Laminin_G_3"/>
    <property type="match status" value="1"/>
</dbReference>
<evidence type="ECO:0008006" key="2">
    <source>
        <dbReference type="Google" id="ProtNLM"/>
    </source>
</evidence>
<dbReference type="AlphaFoldDB" id="A0A0F9KS34"/>
<protein>
    <recommendedName>
        <fullName evidence="2">LamG-like jellyroll fold domain-containing protein</fullName>
    </recommendedName>
</protein>
<sequence>MCSIATAQPFYRTFNNFNSGELHLLNAREDLAKYQTGCSIMENLIPIPQGGAQKRPGTKYIAEVKTSSLATRILPFEFSTSQSYIIEAGNQYMRFFTSGAPVFKTYGTEDLSSIGSIVAHWKCDDNAGTTAVVDADGATHDGVASANTDTMSVADAEGTANTAFDLAGTKYVTVTDHDDFSFGDSTDDSPFSIVAWINVTLSADSQMILTKYDATTGVELREWLFYIAASETLVVQLYDEDTNAVITRQSRDALAVGWHFVACTYNGVGGTDADAGIKLYVDNAEVTSAQTSSATYASMVNTTTDVLIGAIVAAGPPGVAKHWQDEIDNVAIFNKELTAIEIASLTGNASTTPSETLTPYLTADLFDLKYEQSADVLYITHPSYETRKLSRLANSVWVLDDIGIGTGPFRIQNNDVTKTISVTEISSGGILKGASVTLTAAGHAPFISGTTAGHLPSGALTTSKSHTGALFKLVHPIDTLEYKEELESDFAAGQVENTSWLDCGILYKGTTWTLITGDTWFGTIKVQRNYILGAAVGNGGDEGASVGWETVFPYSSGAGAAVSARNVSTTGTEDDGDAQYRVIYADEIADDTVSVYFSTDQTEHIGVVEITAVTSTTVATGTVIESIGGATTDATHKWSEGSWSNYRGWPQTVTFFEDRLCFGGNTNQPDTIWASVTSDYQNMTAGPDDDEALVFTLSSRQVNVIEWIIGKDKLLIGTSGAEWTIAGGTDEPLTPSNAIAKQHSTYGSANLQATLANESVLFFQRGAAKMRELAYNWELDSYVAPDMTILANLVTLGGIVDTSFQKTPDSILWCVRTDGELPIFSYERAENITAWSRMVTHTNLAGTLTDSDFESIARISGSPEDEIWVIVNRTIGGATVRYIEQFQPRDFGSDADDAFYVDAGVTYDSTASSAMTGLDHLDGQTVYVLADGVVFDTAVVSSGAITLKLATVTTAASTVQMGLGYEIHLRTMPLSWLGQGMTIQGRQKRISEVVANWYNSGDFSIGKDASTLRTQSISGQTTSQDRITFPPGYDYNGYVYVYQKSPEPLTLLGLALEFDVN</sequence>
<comment type="caution">
    <text evidence="1">The sequence shown here is derived from an EMBL/GenBank/DDBJ whole genome shotgun (WGS) entry which is preliminary data.</text>
</comment>
<accession>A0A0F9KS34</accession>
<name>A0A0F9KS34_9ZZZZ</name>
<reference evidence="1" key="1">
    <citation type="journal article" date="2015" name="Nature">
        <title>Complex archaea that bridge the gap between prokaryotes and eukaryotes.</title>
        <authorList>
            <person name="Spang A."/>
            <person name="Saw J.H."/>
            <person name="Jorgensen S.L."/>
            <person name="Zaremba-Niedzwiedzka K."/>
            <person name="Martijn J."/>
            <person name="Lind A.E."/>
            <person name="van Eijk R."/>
            <person name="Schleper C."/>
            <person name="Guy L."/>
            <person name="Ettema T.J."/>
        </authorList>
    </citation>
    <scope>NUCLEOTIDE SEQUENCE</scope>
</reference>